<dbReference type="InterPro" id="IPR015421">
    <property type="entry name" value="PyrdxlP-dep_Trfase_major"/>
</dbReference>
<gene>
    <name evidence="1" type="primary">gabR_2</name>
    <name evidence="1" type="ORF">NCTC10211_01791</name>
</gene>
<evidence type="ECO:0000313" key="2">
    <source>
        <dbReference type="Proteomes" id="UP000254765"/>
    </source>
</evidence>
<accession>A0A379YFZ6</accession>
<dbReference type="Proteomes" id="UP000254765">
    <property type="component" value="Unassembled WGS sequence"/>
</dbReference>
<dbReference type="SUPFAM" id="SSF53383">
    <property type="entry name" value="PLP-dependent transferases"/>
    <property type="match status" value="1"/>
</dbReference>
<dbReference type="InterPro" id="IPR015424">
    <property type="entry name" value="PyrdxlP-dep_Trfase"/>
</dbReference>
<organism evidence="1 2">
    <name type="scientific">Serratia marcescens</name>
    <dbReference type="NCBI Taxonomy" id="615"/>
    <lineage>
        <taxon>Bacteria</taxon>
        <taxon>Pseudomonadati</taxon>
        <taxon>Pseudomonadota</taxon>
        <taxon>Gammaproteobacteria</taxon>
        <taxon>Enterobacterales</taxon>
        <taxon>Yersiniaceae</taxon>
        <taxon>Serratia</taxon>
    </lineage>
</organism>
<reference evidence="1 2" key="1">
    <citation type="submission" date="2018-06" db="EMBL/GenBank/DDBJ databases">
        <authorList>
            <consortium name="Pathogen Informatics"/>
            <person name="Doyle S."/>
        </authorList>
    </citation>
    <scope>NUCLEOTIDE SEQUENCE [LARGE SCALE GENOMIC DNA]</scope>
    <source>
        <strain evidence="1 2">NCTC10211</strain>
    </source>
</reference>
<dbReference type="InterPro" id="IPR051446">
    <property type="entry name" value="HTH_trans_reg/aminotransferase"/>
</dbReference>
<sequence length="149" mass="16677">MWYCRRPLVQALKTAHAELYRGGHLLIQSALAEFIQAGHYTAHIRRMRLLYARRRAFLTGLIEQHLGKQALSEFNSNAGLHLILNLPDEADDVAIAAAAGARGVLVRPLSRYYMQPNRRRGLLMGFACVPEEQMAAAFTQLLACINAPH</sequence>
<proteinExistence type="predicted"/>
<name>A0A379YFZ6_SERMA</name>
<evidence type="ECO:0000313" key="1">
    <source>
        <dbReference type="EMBL" id="SUI44826.1"/>
    </source>
</evidence>
<protein>
    <submittedName>
        <fullName evidence="1">HTH-type transcriptional regulatory protein gabR</fullName>
    </submittedName>
</protein>
<dbReference type="PANTHER" id="PTHR46577">
    <property type="entry name" value="HTH-TYPE TRANSCRIPTIONAL REGULATORY PROTEIN GABR"/>
    <property type="match status" value="1"/>
</dbReference>
<dbReference type="AlphaFoldDB" id="A0A379YFZ6"/>
<dbReference type="PANTHER" id="PTHR46577:SF1">
    <property type="entry name" value="HTH-TYPE TRANSCRIPTIONAL REGULATORY PROTEIN GABR"/>
    <property type="match status" value="1"/>
</dbReference>
<dbReference type="Gene3D" id="3.40.640.10">
    <property type="entry name" value="Type I PLP-dependent aspartate aminotransferase-like (Major domain)"/>
    <property type="match status" value="1"/>
</dbReference>
<dbReference type="EMBL" id="UGYK01000002">
    <property type="protein sequence ID" value="SUI44826.1"/>
    <property type="molecule type" value="Genomic_DNA"/>
</dbReference>